<evidence type="ECO:0000313" key="3">
    <source>
        <dbReference type="EMBL" id="RHG16556.1"/>
    </source>
</evidence>
<dbReference type="AlphaFoldDB" id="A0A414SBJ3"/>
<reference evidence="3 4" key="1">
    <citation type="submission" date="2018-08" db="EMBL/GenBank/DDBJ databases">
        <title>A genome reference for cultivated species of the human gut microbiota.</title>
        <authorList>
            <person name="Zou Y."/>
            <person name="Xue W."/>
            <person name="Luo G."/>
        </authorList>
    </citation>
    <scope>NUCLEOTIDE SEQUENCE [LARGE SCALE GENOMIC DNA]</scope>
    <source>
        <strain evidence="3 4">AM22-7AC</strain>
    </source>
</reference>
<dbReference type="PANTHER" id="PTHR22754">
    <property type="entry name" value="DISCO-INTERACTING PROTEIN 2 DIP2 -RELATED"/>
    <property type="match status" value="1"/>
</dbReference>
<dbReference type="EMBL" id="QRIA01000021">
    <property type="protein sequence ID" value="RHG16556.1"/>
    <property type="molecule type" value="Genomic_DNA"/>
</dbReference>
<proteinExistence type="inferred from homology"/>
<dbReference type="SUPFAM" id="SSF56801">
    <property type="entry name" value="Acetyl-CoA synthetase-like"/>
    <property type="match status" value="1"/>
</dbReference>
<dbReference type="GO" id="GO:0005886">
    <property type="term" value="C:plasma membrane"/>
    <property type="evidence" value="ECO:0007669"/>
    <property type="project" value="TreeGrafter"/>
</dbReference>
<accession>A0A414SBJ3</accession>
<dbReference type="InterPro" id="IPR045851">
    <property type="entry name" value="AMP-bd_C_sf"/>
</dbReference>
<dbReference type="Gene3D" id="3.40.50.12780">
    <property type="entry name" value="N-terminal domain of ligase-like"/>
    <property type="match status" value="1"/>
</dbReference>
<dbReference type="Pfam" id="PF00501">
    <property type="entry name" value="AMP-binding"/>
    <property type="match status" value="1"/>
</dbReference>
<dbReference type="Gene3D" id="3.30.300.30">
    <property type="match status" value="1"/>
</dbReference>
<gene>
    <name evidence="3" type="ORF">DW270_13135</name>
</gene>
<dbReference type="GO" id="GO:0006633">
    <property type="term" value="P:fatty acid biosynthetic process"/>
    <property type="evidence" value="ECO:0007669"/>
    <property type="project" value="TreeGrafter"/>
</dbReference>
<name>A0A414SBJ3_MEDGN</name>
<sequence>MNCKTLLEVYNQLEMQHTFIVSAENEIIISAAEFKKNVEAILYNLQTFGIKPGDELLFQINDEIRFVETFWACILGKIIPVPYTYLETGKEHYKLAGVWEGLTNPYLITDKKSFDTFKDNLSSEFFKKINKKTIIIENINYDTSNIKRQIPNENDIAFIQFSSGSTSEPKGVVVTHKNIIASINATIRAMRVTEKDIYLSWLPLTHSFGLIGTYLTPLIARCQFYIMPTKLFVTHPLLWLDRISNHKVTITASPNFGLKHVCRYVQHINKQNFDLSSLRIIIDGAEPVSAEVCEEFTNKMTNFNMKSNVVKPSYGLSEATLVVSTPENCDSYTEVLVERKHVRIGQKIIEHEVHSNNSMKFVEVGRILDNIDSKIVDDEGKVLEEGFVGHLLLKGEAIFKEYYKNQKATEETKDLQGWLDTGDLGFFHNGNLVLTGREKDVIFIKGENFYAHDLENICNEIAEGDFSKTAICGEYDVHREKVICFVEYNQEKESFSEIQNRIKRHVLSKVGIGITEVIPVKEIPVTVSGKLKRYILLEQYRQGLL</sequence>
<comment type="similarity">
    <text evidence="1">Belongs to the ATP-dependent AMP-binding enzyme family.</text>
</comment>
<dbReference type="PANTHER" id="PTHR22754:SF32">
    <property type="entry name" value="DISCO-INTERACTING PROTEIN 2"/>
    <property type="match status" value="1"/>
</dbReference>
<dbReference type="InterPro" id="IPR020845">
    <property type="entry name" value="AMP-binding_CS"/>
</dbReference>
<protein>
    <submittedName>
        <fullName evidence="3">AMP-dependent synthetase</fullName>
    </submittedName>
</protein>
<feature type="domain" description="AMP-dependent synthetase/ligase" evidence="2">
    <location>
        <begin position="16"/>
        <end position="403"/>
    </location>
</feature>
<dbReference type="PROSITE" id="PS00455">
    <property type="entry name" value="AMP_BINDING"/>
    <property type="match status" value="1"/>
</dbReference>
<evidence type="ECO:0000256" key="1">
    <source>
        <dbReference type="ARBA" id="ARBA00006432"/>
    </source>
</evidence>
<evidence type="ECO:0000259" key="2">
    <source>
        <dbReference type="Pfam" id="PF00501"/>
    </source>
</evidence>
<comment type="caution">
    <text evidence="3">The sequence shown here is derived from an EMBL/GenBank/DDBJ whole genome shotgun (WGS) entry which is preliminary data.</text>
</comment>
<organism evidence="3 4">
    <name type="scientific">Mediterraneibacter gnavus</name>
    <name type="common">Ruminococcus gnavus</name>
    <dbReference type="NCBI Taxonomy" id="33038"/>
    <lineage>
        <taxon>Bacteria</taxon>
        <taxon>Bacillati</taxon>
        <taxon>Bacillota</taxon>
        <taxon>Clostridia</taxon>
        <taxon>Lachnospirales</taxon>
        <taxon>Lachnospiraceae</taxon>
        <taxon>Mediterraneibacter</taxon>
    </lineage>
</organism>
<dbReference type="InterPro" id="IPR000873">
    <property type="entry name" value="AMP-dep_synth/lig_dom"/>
</dbReference>
<dbReference type="InterPro" id="IPR042099">
    <property type="entry name" value="ANL_N_sf"/>
</dbReference>
<dbReference type="Proteomes" id="UP000285697">
    <property type="component" value="Unassembled WGS sequence"/>
</dbReference>
<dbReference type="RefSeq" id="WP_118263192.1">
    <property type="nucleotide sequence ID" value="NZ_JADMTD010000034.1"/>
</dbReference>
<evidence type="ECO:0000313" key="4">
    <source>
        <dbReference type="Proteomes" id="UP000285697"/>
    </source>
</evidence>
<dbReference type="GO" id="GO:0070566">
    <property type="term" value="F:adenylyltransferase activity"/>
    <property type="evidence" value="ECO:0007669"/>
    <property type="project" value="TreeGrafter"/>
</dbReference>